<dbReference type="PANTHER" id="PTHR36166">
    <property type="entry name" value="CHROMOSOME 9, WHOLE GENOME SHOTGUN SEQUENCE"/>
    <property type="match status" value="1"/>
</dbReference>
<organism evidence="1 2">
    <name type="scientific">Rhodocytophaga aerolata</name>
    <dbReference type="NCBI Taxonomy" id="455078"/>
    <lineage>
        <taxon>Bacteria</taxon>
        <taxon>Pseudomonadati</taxon>
        <taxon>Bacteroidota</taxon>
        <taxon>Cytophagia</taxon>
        <taxon>Cytophagales</taxon>
        <taxon>Rhodocytophagaceae</taxon>
        <taxon>Rhodocytophaga</taxon>
    </lineage>
</organism>
<dbReference type="PANTHER" id="PTHR36166:SF1">
    <property type="entry name" value="SRPBCC DOMAIN-CONTAINING PROTEIN"/>
    <property type="match status" value="1"/>
</dbReference>
<protein>
    <submittedName>
        <fullName evidence="1">SRPBCC domain-containing protein</fullName>
    </submittedName>
</protein>
<dbReference type="SUPFAM" id="SSF55961">
    <property type="entry name" value="Bet v1-like"/>
    <property type="match status" value="1"/>
</dbReference>
<dbReference type="CDD" id="cd07822">
    <property type="entry name" value="SRPBCC_4"/>
    <property type="match status" value="1"/>
</dbReference>
<sequence length="180" mass="20645">MSAGLQTWTSRFSLTNDFAFAIRQLYIILFTQLTSTMKTIRTEIQINASPEKIWAILTDFEQYPVWNPFIKKISGEKKVQGRLKALIQPYGGKAMEFTPLIQTYEVNSELQWLGKLWISGLFDGRHSFKLVPVAQAQTLLIHSEQFSGILVPLLWNSLHAPTLKGFELMNQALKERAEKK</sequence>
<comment type="caution">
    <text evidence="1">The sequence shown here is derived from an EMBL/GenBank/DDBJ whole genome shotgun (WGS) entry which is preliminary data.</text>
</comment>
<reference evidence="1" key="1">
    <citation type="submission" date="2023-07" db="EMBL/GenBank/DDBJ databases">
        <title>The genome sequence of Rhodocytophaga aerolata KACC 12507.</title>
        <authorList>
            <person name="Zhang X."/>
        </authorList>
    </citation>
    <scope>NUCLEOTIDE SEQUENCE</scope>
    <source>
        <strain evidence="1">KACC 12507</strain>
    </source>
</reference>
<dbReference type="RefSeq" id="WP_302038816.1">
    <property type="nucleotide sequence ID" value="NZ_JAUKPO010000009.1"/>
</dbReference>
<dbReference type="Gene3D" id="3.30.530.20">
    <property type="match status" value="1"/>
</dbReference>
<gene>
    <name evidence="1" type="ORF">Q0590_17190</name>
</gene>
<proteinExistence type="predicted"/>
<dbReference type="InterPro" id="IPR023393">
    <property type="entry name" value="START-like_dom_sf"/>
</dbReference>
<dbReference type="InterPro" id="IPR019587">
    <property type="entry name" value="Polyketide_cyclase/dehydratase"/>
</dbReference>
<accession>A0ABT8R7D1</accession>
<keyword evidence="2" id="KW-1185">Reference proteome</keyword>
<dbReference type="Pfam" id="PF10604">
    <property type="entry name" value="Polyketide_cyc2"/>
    <property type="match status" value="1"/>
</dbReference>
<dbReference type="EMBL" id="JAUKPO010000009">
    <property type="protein sequence ID" value="MDO1448011.1"/>
    <property type="molecule type" value="Genomic_DNA"/>
</dbReference>
<evidence type="ECO:0000313" key="2">
    <source>
        <dbReference type="Proteomes" id="UP001168528"/>
    </source>
</evidence>
<name>A0ABT8R7D1_9BACT</name>
<evidence type="ECO:0000313" key="1">
    <source>
        <dbReference type="EMBL" id="MDO1448011.1"/>
    </source>
</evidence>
<dbReference type="Proteomes" id="UP001168528">
    <property type="component" value="Unassembled WGS sequence"/>
</dbReference>